<organism evidence="2">
    <name type="scientific">mine drainage metagenome</name>
    <dbReference type="NCBI Taxonomy" id="410659"/>
    <lineage>
        <taxon>unclassified sequences</taxon>
        <taxon>metagenomes</taxon>
        <taxon>ecological metagenomes</taxon>
    </lineage>
</organism>
<evidence type="ECO:0000259" key="1">
    <source>
        <dbReference type="Pfam" id="PF08885"/>
    </source>
</evidence>
<reference evidence="2" key="1">
    <citation type="submission" date="2016-10" db="EMBL/GenBank/DDBJ databases">
        <title>Sequence of Gallionella enrichment culture.</title>
        <authorList>
            <person name="Poehlein A."/>
            <person name="Muehling M."/>
            <person name="Daniel R."/>
        </authorList>
    </citation>
    <scope>NUCLEOTIDE SEQUENCE</scope>
</reference>
<accession>A0A1J5SXE8</accession>
<sequence length="329" mass="38433">MKFHYEFDIKKLPQPINHQHKLLLIGSCFTENIGDKLKKHKFNIVENPNGILFNPVSVSEAIINIIEEKKYTAEDLFHHNETWHSWQHHSRYSGITDEDALQKINSSIHHAHNYLKKADYLLITLGSAWVYTLTDKAANATVGTVAANNHKAPADWFSRKLMRVDQAMVVLGTMLDKLGAFNKNIKVIFTISPVRHLREGVIDNNRSKAVLIQAVHELNERLEKLYYFPAYELVIDDLRDYRFYAEDLVHPNYHATEYVWHKFVDACMNDETKNLMKQIAEINLAFNHKPFNPNTAQHKKFLHSFAEKTKALQEQHTYLNFEEELKYFS</sequence>
<name>A0A1J5SXE8_9ZZZZ</name>
<proteinExistence type="predicted"/>
<evidence type="ECO:0000313" key="2">
    <source>
        <dbReference type="EMBL" id="OIR13242.1"/>
    </source>
</evidence>
<dbReference type="Pfam" id="PF08885">
    <property type="entry name" value="GSCFA"/>
    <property type="match status" value="1"/>
</dbReference>
<comment type="caution">
    <text evidence="2">The sequence shown here is derived from an EMBL/GenBank/DDBJ whole genome shotgun (WGS) entry which is preliminary data.</text>
</comment>
<dbReference type="SUPFAM" id="SSF52266">
    <property type="entry name" value="SGNH hydrolase"/>
    <property type="match status" value="1"/>
</dbReference>
<dbReference type="AlphaFoldDB" id="A0A1J5SXE8"/>
<dbReference type="InterPro" id="IPR014982">
    <property type="entry name" value="GSCFA"/>
</dbReference>
<dbReference type="EMBL" id="MLJW01000015">
    <property type="protein sequence ID" value="OIR13242.1"/>
    <property type="molecule type" value="Genomic_DNA"/>
</dbReference>
<dbReference type="CDD" id="cd00229">
    <property type="entry name" value="SGNH_hydrolase"/>
    <property type="match status" value="1"/>
</dbReference>
<gene>
    <name evidence="2" type="ORF">GALL_56270</name>
</gene>
<feature type="domain" description="GSCFA" evidence="1">
    <location>
        <begin position="21"/>
        <end position="263"/>
    </location>
</feature>
<protein>
    <submittedName>
        <fullName evidence="2">GSCFA family protein</fullName>
    </submittedName>
</protein>